<dbReference type="InterPro" id="IPR020581">
    <property type="entry name" value="GDC_P"/>
</dbReference>
<evidence type="ECO:0000313" key="2">
    <source>
        <dbReference type="EMBL" id="MFC6726673.1"/>
    </source>
</evidence>
<feature type="region of interest" description="Disordered" evidence="1">
    <location>
        <begin position="118"/>
        <end position="139"/>
    </location>
</feature>
<organism evidence="2 3">
    <name type="scientific">Halobium palmae</name>
    <dbReference type="NCBI Taxonomy" id="1776492"/>
    <lineage>
        <taxon>Archaea</taxon>
        <taxon>Methanobacteriati</taxon>
        <taxon>Methanobacteriota</taxon>
        <taxon>Stenosarchaea group</taxon>
        <taxon>Halobacteria</taxon>
        <taxon>Halobacteriales</taxon>
        <taxon>Haloferacaceae</taxon>
        <taxon>Halobium</taxon>
    </lineage>
</organism>
<keyword evidence="3" id="KW-1185">Reference proteome</keyword>
<dbReference type="AlphaFoldDB" id="A0ABD5S6F4"/>
<proteinExistence type="predicted"/>
<gene>
    <name evidence="2" type="ORF">ACFQE1_20340</name>
</gene>
<dbReference type="PANTHER" id="PTHR11773:SF1">
    <property type="entry name" value="GLYCINE DEHYDROGENASE (DECARBOXYLATING), MITOCHONDRIAL"/>
    <property type="match status" value="1"/>
</dbReference>
<dbReference type="EMBL" id="JBHSWU010001303">
    <property type="protein sequence ID" value="MFC6726673.1"/>
    <property type="molecule type" value="Genomic_DNA"/>
</dbReference>
<dbReference type="InterPro" id="IPR015424">
    <property type="entry name" value="PyrdxlP-dep_Trfase"/>
</dbReference>
<dbReference type="Gene3D" id="6.20.440.10">
    <property type="match status" value="1"/>
</dbReference>
<sequence length="139" mass="15022">MPMDHDQARYAREDVYEPLLVEKDETTVEIGGGGVGEGDESTGDEDDGAVSAGDTPLPDELTRDELTLPSLSEPELARHYTRLSQMNWSIDSGPYPLGSCTMKYNPKFTEDVAALPAGAVHPDRSAASTQGTLELRARL</sequence>
<name>A0ABD5S6F4_9EURY</name>
<accession>A0ABD5S6F4</accession>
<feature type="non-terminal residue" evidence="2">
    <location>
        <position position="139"/>
    </location>
</feature>
<evidence type="ECO:0000256" key="1">
    <source>
        <dbReference type="SAM" id="MobiDB-lite"/>
    </source>
</evidence>
<dbReference type="PANTHER" id="PTHR11773">
    <property type="entry name" value="GLYCINE DEHYDROGENASE, DECARBOXYLATING"/>
    <property type="match status" value="1"/>
</dbReference>
<evidence type="ECO:0000313" key="3">
    <source>
        <dbReference type="Proteomes" id="UP001596328"/>
    </source>
</evidence>
<feature type="compositionally biased region" description="Acidic residues" evidence="1">
    <location>
        <begin position="37"/>
        <end position="48"/>
    </location>
</feature>
<feature type="region of interest" description="Disordered" evidence="1">
    <location>
        <begin position="1"/>
        <end position="73"/>
    </location>
</feature>
<dbReference type="SUPFAM" id="SSF53383">
    <property type="entry name" value="PLP-dependent transferases"/>
    <property type="match status" value="1"/>
</dbReference>
<reference evidence="2 3" key="1">
    <citation type="journal article" date="2019" name="Int. J. Syst. Evol. Microbiol.">
        <title>The Global Catalogue of Microorganisms (GCM) 10K type strain sequencing project: providing services to taxonomists for standard genome sequencing and annotation.</title>
        <authorList>
            <consortium name="The Broad Institute Genomics Platform"/>
            <consortium name="The Broad Institute Genome Sequencing Center for Infectious Disease"/>
            <person name="Wu L."/>
            <person name="Ma J."/>
        </authorList>
    </citation>
    <scope>NUCLEOTIDE SEQUENCE [LARGE SCALE GENOMIC DNA]</scope>
    <source>
        <strain evidence="2 3">NBRC 111368</strain>
    </source>
</reference>
<comment type="caution">
    <text evidence="2">The sequence shown here is derived from an EMBL/GenBank/DDBJ whole genome shotgun (WGS) entry which is preliminary data.</text>
</comment>
<feature type="compositionally biased region" description="Basic and acidic residues" evidence="1">
    <location>
        <begin position="1"/>
        <end position="26"/>
    </location>
</feature>
<protein>
    <submittedName>
        <fullName evidence="2">Glycine dehydrogenase subunit 2</fullName>
    </submittedName>
</protein>
<dbReference type="Proteomes" id="UP001596328">
    <property type="component" value="Unassembled WGS sequence"/>
</dbReference>